<comment type="caution">
    <text evidence="2">The sequence shown here is derived from an EMBL/GenBank/DDBJ whole genome shotgun (WGS) entry which is preliminary data.</text>
</comment>
<protein>
    <submittedName>
        <fullName evidence="2">Quinol monooxygenase YgiN</fullName>
    </submittedName>
</protein>
<sequence>MTAADAAGPGATVRTAGAAGTVRTVLAMRARAGCEQQFEAAWLSAAEEIGRLDGCLRQDLVRDTDDPRSYLIISDWADRELLDAFGRSEHRDRMMRVVRELRESARRQTYQVLYSLRSEEAR</sequence>
<dbReference type="RefSeq" id="WP_208400106.1">
    <property type="nucleotide sequence ID" value="NZ_JAANOU010000001.1"/>
</dbReference>
<dbReference type="Proteomes" id="UP000754495">
    <property type="component" value="Unassembled WGS sequence"/>
</dbReference>
<keyword evidence="2" id="KW-0560">Oxidoreductase</keyword>
<reference evidence="2 3" key="1">
    <citation type="submission" date="2020-03" db="EMBL/GenBank/DDBJ databases">
        <title>Sequencing the genomes of 1000 actinobacteria strains.</title>
        <authorList>
            <person name="Klenk H.-P."/>
        </authorList>
    </citation>
    <scope>NUCLEOTIDE SEQUENCE [LARGE SCALE GENOMIC DNA]</scope>
    <source>
        <strain evidence="2 3">DSM 45668</strain>
    </source>
</reference>
<dbReference type="InterPro" id="IPR011008">
    <property type="entry name" value="Dimeric_a/b-barrel"/>
</dbReference>
<evidence type="ECO:0000313" key="2">
    <source>
        <dbReference type="EMBL" id="NIH79674.1"/>
    </source>
</evidence>
<evidence type="ECO:0000259" key="1">
    <source>
        <dbReference type="PROSITE" id="PS51725"/>
    </source>
</evidence>
<dbReference type="EMBL" id="JAANOU010000001">
    <property type="protein sequence ID" value="NIH79674.1"/>
    <property type="molecule type" value="Genomic_DNA"/>
</dbReference>
<dbReference type="InterPro" id="IPR007138">
    <property type="entry name" value="ABM_dom"/>
</dbReference>
<dbReference type="GO" id="GO:0004497">
    <property type="term" value="F:monooxygenase activity"/>
    <property type="evidence" value="ECO:0007669"/>
    <property type="project" value="UniProtKB-KW"/>
</dbReference>
<dbReference type="SUPFAM" id="SSF54909">
    <property type="entry name" value="Dimeric alpha+beta barrel"/>
    <property type="match status" value="1"/>
</dbReference>
<feature type="domain" description="ABM" evidence="1">
    <location>
        <begin position="22"/>
        <end position="112"/>
    </location>
</feature>
<dbReference type="Pfam" id="PF03992">
    <property type="entry name" value="ABM"/>
    <property type="match status" value="1"/>
</dbReference>
<evidence type="ECO:0000313" key="3">
    <source>
        <dbReference type="Proteomes" id="UP000754495"/>
    </source>
</evidence>
<proteinExistence type="predicted"/>
<accession>A0ABX0ST72</accession>
<gene>
    <name evidence="2" type="ORF">FHX46_002204</name>
</gene>
<keyword evidence="2" id="KW-0503">Monooxygenase</keyword>
<keyword evidence="3" id="KW-1185">Reference proteome</keyword>
<dbReference type="PROSITE" id="PS51725">
    <property type="entry name" value="ABM"/>
    <property type="match status" value="1"/>
</dbReference>
<organism evidence="2 3">
    <name type="scientific">Amycolatopsis viridis</name>
    <dbReference type="NCBI Taxonomy" id="185678"/>
    <lineage>
        <taxon>Bacteria</taxon>
        <taxon>Bacillati</taxon>
        <taxon>Actinomycetota</taxon>
        <taxon>Actinomycetes</taxon>
        <taxon>Pseudonocardiales</taxon>
        <taxon>Pseudonocardiaceae</taxon>
        <taxon>Amycolatopsis</taxon>
    </lineage>
</organism>
<dbReference type="Gene3D" id="3.30.70.100">
    <property type="match status" value="1"/>
</dbReference>
<name>A0ABX0ST72_9PSEU</name>